<feature type="transmembrane region" description="Helical" evidence="6">
    <location>
        <begin position="274"/>
        <end position="292"/>
    </location>
</feature>
<evidence type="ECO:0000256" key="1">
    <source>
        <dbReference type="ARBA" id="ARBA00004651"/>
    </source>
</evidence>
<comment type="subcellular location">
    <subcellularLocation>
        <location evidence="1">Cell membrane</location>
        <topology evidence="1">Multi-pass membrane protein</topology>
    </subcellularLocation>
</comment>
<dbReference type="EMBL" id="MOBM01000020">
    <property type="protein sequence ID" value="RON14947.1"/>
    <property type="molecule type" value="Genomic_DNA"/>
</dbReference>
<keyword evidence="5 6" id="KW-0472">Membrane</keyword>
<organism evidence="8 9">
    <name type="scientific">Pseudomonas frederiksbergensis</name>
    <dbReference type="NCBI Taxonomy" id="104087"/>
    <lineage>
        <taxon>Bacteria</taxon>
        <taxon>Pseudomonadati</taxon>
        <taxon>Pseudomonadota</taxon>
        <taxon>Gammaproteobacteria</taxon>
        <taxon>Pseudomonadales</taxon>
        <taxon>Pseudomonadaceae</taxon>
        <taxon>Pseudomonas</taxon>
    </lineage>
</organism>
<dbReference type="Gene3D" id="2.50.20.10">
    <property type="entry name" value="Lipoprotein localisation LolA/LolB/LppX"/>
    <property type="match status" value="1"/>
</dbReference>
<name>A0A423HP51_9PSED</name>
<proteinExistence type="predicted"/>
<feature type="transmembrane region" description="Helical" evidence="6">
    <location>
        <begin position="313"/>
        <end position="341"/>
    </location>
</feature>
<gene>
    <name evidence="8" type="ORF">BK662_15745</name>
</gene>
<evidence type="ECO:0000256" key="4">
    <source>
        <dbReference type="ARBA" id="ARBA00022989"/>
    </source>
</evidence>
<evidence type="ECO:0000313" key="9">
    <source>
        <dbReference type="Proteomes" id="UP000284002"/>
    </source>
</evidence>
<feature type="transmembrane region" description="Helical" evidence="6">
    <location>
        <begin position="12"/>
        <end position="37"/>
    </location>
</feature>
<dbReference type="Proteomes" id="UP000284002">
    <property type="component" value="Unassembled WGS sequence"/>
</dbReference>
<dbReference type="RefSeq" id="WP_123358969.1">
    <property type="nucleotide sequence ID" value="NZ_MOBM01000020.1"/>
</dbReference>
<evidence type="ECO:0000256" key="5">
    <source>
        <dbReference type="ARBA" id="ARBA00023136"/>
    </source>
</evidence>
<dbReference type="Pfam" id="PF17131">
    <property type="entry name" value="LolA_like"/>
    <property type="match status" value="1"/>
</dbReference>
<dbReference type="InterPro" id="IPR050545">
    <property type="entry name" value="Mycobact_MmpL"/>
</dbReference>
<evidence type="ECO:0000259" key="7">
    <source>
        <dbReference type="PROSITE" id="PS50156"/>
    </source>
</evidence>
<feature type="transmembrane region" description="Helical" evidence="6">
    <location>
        <begin position="741"/>
        <end position="767"/>
    </location>
</feature>
<evidence type="ECO:0000313" key="8">
    <source>
        <dbReference type="EMBL" id="RON14947.1"/>
    </source>
</evidence>
<dbReference type="Pfam" id="PF03176">
    <property type="entry name" value="MMPL"/>
    <property type="match status" value="2"/>
</dbReference>
<dbReference type="PANTHER" id="PTHR33406:SF13">
    <property type="entry name" value="MEMBRANE PROTEIN YDFJ"/>
    <property type="match status" value="1"/>
</dbReference>
<sequence length="1046" mass="113403">MYSYATFILRHRILIIVATLIITAVLGTFGAGVKIVINPATLSPQDHPLVKATNYLESIFGSKYLMLIGITPKSGDVFQPQVLETVQKITQELNVNPGVVRSTLLSLASRSAKGIKGTEEGFEARALLGDDISSVDYAALKQALADNPAYQKTVISEDGRTAAILVELKERSDGFTAMVEPIRKIVDAHHSDNLIVTLGGDPVYLEKTEQYAKRINILFPIAILVIGLLHLEAFRTKQGLILPLVTALMAVVWGTGFMGALGQPMDIFNSATPILILAVAAGHAVQLLKRYYEDYARLRQRADLTAAQANREAVITSLVGVGPVMLIAGSTAAVGFFSLLVFDIATIRSFGIFTGIGILSAMLLEMTFIPAIRSLLKPPSDIAVTKELKVRLWDRLPAAAAQLVTHPGKRRMLFVAFALVTGAMVYCMQGVVINNASKNYFSANLDIQKDDAFLNQGLGGTNALYVMIEGKSADTVKRPDVLKAIDHLQQFAEEQPAVGKTLSIATFLRRMNKAMNADQVTFDTLPDNQNLISQYLLLYSMSGEPGDFDSYVDYNYQRAKITLLLKTGDNTVINDLLVRLRAEAERSFPADVKISLGGGAAQTVAMTETLVNGKIRNIIQVALAIFVISALVFRSVFAGLIVLTPLALSVMAIFGVMGLFNIPLNIPNALISAMAVGIGADYAIYILYRLREQVQAGQDAIEAVNTTLATAGKASLFVATAVAGGYGVLALSIGYNVHLWLSMFIVIAMLVSVFASLTLVPALALVFRPGFIFKTRQALAPQFNVLLLLVTAGTLMTASPQSQAAELSPQAVMQNSYEVSKVLDSLTNATFTLVNGNGEERVRKTEGATRLQAGSSNNMRYVKFTAPQDIKGTATLLIEHAASDDDMWIYLPALNKVRRLSASNKRDSFVGTDFSYGDIVGHNPANWQHRLVSSETLADNTPAYVIESTPGSAKVAKDSGYSKMVNWVRHDNFVAVKTEFYDEAGQLLKRVNNSQLETVGSHGKWQPMLSVAENVQTGHKTIIALENFKADGGVSDRYFKPQGLDQ</sequence>
<dbReference type="GO" id="GO:0005886">
    <property type="term" value="C:plasma membrane"/>
    <property type="evidence" value="ECO:0007669"/>
    <property type="project" value="UniProtKB-SubCell"/>
</dbReference>
<protein>
    <submittedName>
        <fullName evidence="8">RND transporter</fullName>
    </submittedName>
</protein>
<feature type="transmembrane region" description="Helical" evidence="6">
    <location>
        <begin position="347"/>
        <end position="369"/>
    </location>
</feature>
<dbReference type="PROSITE" id="PS50156">
    <property type="entry name" value="SSD"/>
    <property type="match status" value="1"/>
</dbReference>
<dbReference type="PANTHER" id="PTHR33406">
    <property type="entry name" value="MEMBRANE PROTEIN MJ1562-RELATED"/>
    <property type="match status" value="1"/>
</dbReference>
<dbReference type="SUPFAM" id="SSF82866">
    <property type="entry name" value="Multidrug efflux transporter AcrB transmembrane domain"/>
    <property type="match status" value="2"/>
</dbReference>
<feature type="transmembrane region" description="Helical" evidence="6">
    <location>
        <begin position="412"/>
        <end position="432"/>
    </location>
</feature>
<keyword evidence="3 6" id="KW-0812">Transmembrane</keyword>
<keyword evidence="2" id="KW-1003">Cell membrane</keyword>
<feature type="domain" description="SSD" evidence="7">
    <location>
        <begin position="244"/>
        <end position="375"/>
    </location>
</feature>
<dbReference type="Gene3D" id="1.20.1640.10">
    <property type="entry name" value="Multidrug efflux transporter AcrB transmembrane domain"/>
    <property type="match status" value="2"/>
</dbReference>
<evidence type="ECO:0000256" key="3">
    <source>
        <dbReference type="ARBA" id="ARBA00022692"/>
    </source>
</evidence>
<feature type="transmembrane region" description="Helical" evidence="6">
    <location>
        <begin position="217"/>
        <end position="234"/>
    </location>
</feature>
<feature type="transmembrane region" description="Helical" evidence="6">
    <location>
        <begin position="716"/>
        <end position="735"/>
    </location>
</feature>
<dbReference type="InterPro" id="IPR033399">
    <property type="entry name" value="TP_0789-like"/>
</dbReference>
<evidence type="ECO:0000256" key="2">
    <source>
        <dbReference type="ARBA" id="ARBA00022475"/>
    </source>
</evidence>
<reference evidence="8 9" key="1">
    <citation type="submission" date="2016-10" db="EMBL/GenBank/DDBJ databases">
        <title>Comparative genome analysis of multiple Pseudomonas spp. focuses on biocontrol and plant growth promoting traits.</title>
        <authorList>
            <person name="Tao X.-Y."/>
            <person name="Taylor C.G."/>
        </authorList>
    </citation>
    <scope>NUCLEOTIDE SEQUENCE [LARGE SCALE GENOMIC DNA]</scope>
    <source>
        <strain evidence="8 9">36C6</strain>
    </source>
</reference>
<feature type="transmembrane region" description="Helical" evidence="6">
    <location>
        <begin position="615"/>
        <end position="633"/>
    </location>
</feature>
<feature type="transmembrane region" description="Helical" evidence="6">
    <location>
        <begin position="241"/>
        <end position="262"/>
    </location>
</feature>
<comment type="caution">
    <text evidence="8">The sequence shown here is derived from an EMBL/GenBank/DDBJ whole genome shotgun (WGS) entry which is preliminary data.</text>
</comment>
<feature type="transmembrane region" description="Helical" evidence="6">
    <location>
        <begin position="640"/>
        <end position="660"/>
    </location>
</feature>
<dbReference type="InterPro" id="IPR004869">
    <property type="entry name" value="MMPL_dom"/>
</dbReference>
<accession>A0A423HP51</accession>
<dbReference type="CDD" id="cd16329">
    <property type="entry name" value="LolA_like"/>
    <property type="match status" value="1"/>
</dbReference>
<dbReference type="InterPro" id="IPR000731">
    <property type="entry name" value="SSD"/>
</dbReference>
<dbReference type="AlphaFoldDB" id="A0A423HP51"/>
<keyword evidence="4 6" id="KW-1133">Transmembrane helix</keyword>
<evidence type="ECO:0000256" key="6">
    <source>
        <dbReference type="SAM" id="Phobius"/>
    </source>
</evidence>
<feature type="transmembrane region" description="Helical" evidence="6">
    <location>
        <begin position="666"/>
        <end position="688"/>
    </location>
</feature>